<dbReference type="InterPro" id="IPR026891">
    <property type="entry name" value="Fn3-like"/>
</dbReference>
<comment type="catalytic activity">
    <reaction evidence="1">
        <text>Hydrolysis of terminal, non-reducing beta-D-glucosyl residues with release of beta-D-glucose.</text>
        <dbReference type="EC" id="3.2.1.21"/>
    </reaction>
</comment>
<organism evidence="7 8">
    <name type="scientific">Bremia lactucae</name>
    <name type="common">Lettuce downy mildew</name>
    <dbReference type="NCBI Taxonomy" id="4779"/>
    <lineage>
        <taxon>Eukaryota</taxon>
        <taxon>Sar</taxon>
        <taxon>Stramenopiles</taxon>
        <taxon>Oomycota</taxon>
        <taxon>Peronosporomycetes</taxon>
        <taxon>Peronosporales</taxon>
        <taxon>Peronosporaceae</taxon>
        <taxon>Bremia</taxon>
    </lineage>
</organism>
<dbReference type="AlphaFoldDB" id="A0A976FN27"/>
<evidence type="ECO:0000313" key="7">
    <source>
        <dbReference type="EMBL" id="TDH69860.1"/>
    </source>
</evidence>
<evidence type="ECO:0000256" key="2">
    <source>
        <dbReference type="ARBA" id="ARBA00005336"/>
    </source>
</evidence>
<evidence type="ECO:0000256" key="3">
    <source>
        <dbReference type="ARBA" id="ARBA00012744"/>
    </source>
</evidence>
<dbReference type="GeneID" id="94353411"/>
<dbReference type="Pfam" id="PF14310">
    <property type="entry name" value="Fn3-like"/>
    <property type="match status" value="1"/>
</dbReference>
<dbReference type="InterPro" id="IPR013783">
    <property type="entry name" value="Ig-like_fold"/>
</dbReference>
<evidence type="ECO:0000259" key="6">
    <source>
        <dbReference type="SMART" id="SM01217"/>
    </source>
</evidence>
<dbReference type="KEGG" id="blac:94353411"/>
<keyword evidence="8" id="KW-1185">Reference proteome</keyword>
<dbReference type="GO" id="GO:0008422">
    <property type="term" value="F:beta-glucosidase activity"/>
    <property type="evidence" value="ECO:0007669"/>
    <property type="project" value="UniProtKB-EC"/>
</dbReference>
<dbReference type="Proteomes" id="UP000294530">
    <property type="component" value="Unassembled WGS sequence"/>
</dbReference>
<evidence type="ECO:0000313" key="8">
    <source>
        <dbReference type="Proteomes" id="UP000294530"/>
    </source>
</evidence>
<evidence type="ECO:0000256" key="4">
    <source>
        <dbReference type="ARBA" id="ARBA00022801"/>
    </source>
</evidence>
<dbReference type="PANTHER" id="PTHR42715:SF10">
    <property type="entry name" value="BETA-GLUCOSIDASE"/>
    <property type="match status" value="1"/>
</dbReference>
<proteinExistence type="inferred from homology"/>
<comment type="similarity">
    <text evidence="2">Belongs to the glycosyl hydrolase 3 family.</text>
</comment>
<dbReference type="FunFam" id="2.60.40.10:FF:000731">
    <property type="entry name" value="Lysosomal beta glucosidase"/>
    <property type="match status" value="1"/>
</dbReference>
<dbReference type="SUPFAM" id="SSF52279">
    <property type="entry name" value="Beta-D-glucan exohydrolase, C-terminal domain"/>
    <property type="match status" value="1"/>
</dbReference>
<sequence>MLPCELGGQALVEILYGDVNPSGKLPITYPKDSANIAIPYNHLVTTRCQYALCEPEWDFGAGLSYTQWNYSAVTLDRTIVSGADDTVTATVTVTNVGDRAGKETVMLFLIQPIQEISVPNVKMLKKFQKIELNAGESMDVTFTLSEEDWGVYKPQIGKGLLRIVEDTNYVVAIKPDTECNVYNGPLTNSLCAQFTINLSGTPVSSDALYSPVLINGGDSSQSTGAPVNGVDYFQSTGAPVNGVDYYKSTGAPVEVETVHDLTLNSLDNSGAGNNGDVVQLQTSTGVVNTVQPQMGSD</sequence>
<feature type="domain" description="Fibronectin type III-like" evidence="6">
    <location>
        <begin position="103"/>
        <end position="177"/>
    </location>
</feature>
<dbReference type="SMART" id="SM01217">
    <property type="entry name" value="Fn3_like"/>
    <property type="match status" value="1"/>
</dbReference>
<dbReference type="InterPro" id="IPR036881">
    <property type="entry name" value="Glyco_hydro_3_C_sf"/>
</dbReference>
<evidence type="ECO:0000256" key="1">
    <source>
        <dbReference type="ARBA" id="ARBA00000448"/>
    </source>
</evidence>
<comment type="caution">
    <text evidence="7">The sequence shown here is derived from an EMBL/GenBank/DDBJ whole genome shotgun (WGS) entry which is preliminary data.</text>
</comment>
<gene>
    <name evidence="7" type="ORF">CCR75_009701</name>
</gene>
<dbReference type="OrthoDB" id="105363at2759"/>
<dbReference type="GO" id="GO:0005975">
    <property type="term" value="P:carbohydrate metabolic process"/>
    <property type="evidence" value="ECO:0007669"/>
    <property type="project" value="InterPro"/>
</dbReference>
<dbReference type="EC" id="3.2.1.21" evidence="3"/>
<dbReference type="Gene3D" id="2.60.40.10">
    <property type="entry name" value="Immunoglobulins"/>
    <property type="match status" value="1"/>
</dbReference>
<keyword evidence="4" id="KW-0378">Hydrolase</keyword>
<dbReference type="Pfam" id="PF01915">
    <property type="entry name" value="Glyco_hydro_3_C"/>
    <property type="match status" value="1"/>
</dbReference>
<dbReference type="RefSeq" id="XP_067819359.1">
    <property type="nucleotide sequence ID" value="XM_067967740.1"/>
</dbReference>
<dbReference type="InterPro" id="IPR050288">
    <property type="entry name" value="Cellulose_deg_GH3"/>
</dbReference>
<name>A0A976FN27_BRELC</name>
<keyword evidence="5" id="KW-0326">Glycosidase</keyword>
<dbReference type="Gene3D" id="3.40.50.1700">
    <property type="entry name" value="Glycoside hydrolase family 3 C-terminal domain"/>
    <property type="match status" value="1"/>
</dbReference>
<protein>
    <recommendedName>
        <fullName evidence="3">beta-glucosidase</fullName>
        <ecNumber evidence="3">3.2.1.21</ecNumber>
    </recommendedName>
</protein>
<dbReference type="EMBL" id="SHOA02000008">
    <property type="protein sequence ID" value="TDH69860.1"/>
    <property type="molecule type" value="Genomic_DNA"/>
</dbReference>
<accession>A0A976FN27</accession>
<reference evidence="7 8" key="1">
    <citation type="journal article" date="2021" name="Genome Biol.">
        <title>AFLAP: assembly-free linkage analysis pipeline using k-mers from genome sequencing data.</title>
        <authorList>
            <person name="Fletcher K."/>
            <person name="Zhang L."/>
            <person name="Gil J."/>
            <person name="Han R."/>
            <person name="Cavanaugh K."/>
            <person name="Michelmore R."/>
        </authorList>
    </citation>
    <scope>NUCLEOTIDE SEQUENCE [LARGE SCALE GENOMIC DNA]</scope>
    <source>
        <strain evidence="7 8">SF5</strain>
    </source>
</reference>
<dbReference type="PANTHER" id="PTHR42715">
    <property type="entry name" value="BETA-GLUCOSIDASE"/>
    <property type="match status" value="1"/>
</dbReference>
<dbReference type="InterPro" id="IPR002772">
    <property type="entry name" value="Glyco_hydro_3_C"/>
</dbReference>
<evidence type="ECO:0000256" key="5">
    <source>
        <dbReference type="ARBA" id="ARBA00023295"/>
    </source>
</evidence>